<dbReference type="Pfam" id="PF07568">
    <property type="entry name" value="HisKA_2"/>
    <property type="match status" value="1"/>
</dbReference>
<dbReference type="Gene3D" id="3.30.450.20">
    <property type="entry name" value="PAS domain"/>
    <property type="match status" value="1"/>
</dbReference>
<keyword evidence="7" id="KW-0067">ATP-binding</keyword>
<keyword evidence="3 9" id="KW-0597">Phosphoprotein</keyword>
<dbReference type="InterPro" id="IPR000700">
    <property type="entry name" value="PAS-assoc_C"/>
</dbReference>
<keyword evidence="10" id="KW-0175">Coiled coil</keyword>
<feature type="coiled-coil region" evidence="10">
    <location>
        <begin position="138"/>
        <end position="175"/>
    </location>
</feature>
<dbReference type="Pfam" id="PF02518">
    <property type="entry name" value="HATPase_c"/>
    <property type="match status" value="1"/>
</dbReference>
<dbReference type="Pfam" id="PF00072">
    <property type="entry name" value="Response_reg"/>
    <property type="match status" value="1"/>
</dbReference>
<dbReference type="Pfam" id="PF08447">
    <property type="entry name" value="PAS_3"/>
    <property type="match status" value="1"/>
</dbReference>
<gene>
    <name evidence="14" type="ORF">SAMN05660830_02923</name>
</gene>
<evidence type="ECO:0000313" key="14">
    <source>
        <dbReference type="EMBL" id="SHJ65652.1"/>
    </source>
</evidence>
<keyword evidence="4" id="KW-0808">Transferase</keyword>
<dbReference type="Proteomes" id="UP000184001">
    <property type="component" value="Unassembled WGS sequence"/>
</dbReference>
<evidence type="ECO:0000256" key="5">
    <source>
        <dbReference type="ARBA" id="ARBA00022741"/>
    </source>
</evidence>
<dbReference type="InterPro" id="IPR013655">
    <property type="entry name" value="PAS_fold_3"/>
</dbReference>
<dbReference type="GO" id="GO:0000160">
    <property type="term" value="P:phosphorelay signal transduction system"/>
    <property type="evidence" value="ECO:0007669"/>
    <property type="project" value="InterPro"/>
</dbReference>
<dbReference type="CDD" id="cd00130">
    <property type="entry name" value="PAS"/>
    <property type="match status" value="1"/>
</dbReference>
<dbReference type="NCBIfam" id="TIGR00229">
    <property type="entry name" value="sensory_box"/>
    <property type="match status" value="1"/>
</dbReference>
<feature type="domain" description="PAS" evidence="12">
    <location>
        <begin position="172"/>
        <end position="240"/>
    </location>
</feature>
<dbReference type="SMART" id="SM00387">
    <property type="entry name" value="HATPase_c"/>
    <property type="match status" value="1"/>
</dbReference>
<evidence type="ECO:0000256" key="3">
    <source>
        <dbReference type="ARBA" id="ARBA00022553"/>
    </source>
</evidence>
<dbReference type="GO" id="GO:0004673">
    <property type="term" value="F:protein histidine kinase activity"/>
    <property type="evidence" value="ECO:0007669"/>
    <property type="project" value="UniProtKB-EC"/>
</dbReference>
<dbReference type="PROSITE" id="PS50112">
    <property type="entry name" value="PAS"/>
    <property type="match status" value="1"/>
</dbReference>
<evidence type="ECO:0000259" key="11">
    <source>
        <dbReference type="PROSITE" id="PS50110"/>
    </source>
</evidence>
<evidence type="ECO:0000256" key="4">
    <source>
        <dbReference type="ARBA" id="ARBA00022679"/>
    </source>
</evidence>
<evidence type="ECO:0000256" key="6">
    <source>
        <dbReference type="ARBA" id="ARBA00022777"/>
    </source>
</evidence>
<reference evidence="14 15" key="1">
    <citation type="submission" date="2016-11" db="EMBL/GenBank/DDBJ databases">
        <authorList>
            <person name="Varghese N."/>
            <person name="Submissions S."/>
        </authorList>
    </citation>
    <scope>NUCLEOTIDE SEQUENCE [LARGE SCALE GENOMIC DNA]</scope>
    <source>
        <strain evidence="14 15">DSM 17919</strain>
    </source>
</reference>
<comment type="caution">
    <text evidence="14">The sequence shown here is derived from an EMBL/GenBank/DDBJ whole genome shotgun (WGS) entry which is preliminary data.</text>
</comment>
<dbReference type="AlphaFoldDB" id="A0A8G2CBU6"/>
<dbReference type="SUPFAM" id="SSF55785">
    <property type="entry name" value="PYP-like sensor domain (PAS domain)"/>
    <property type="match status" value="1"/>
</dbReference>
<dbReference type="SUPFAM" id="SSF55874">
    <property type="entry name" value="ATPase domain of HSP90 chaperone/DNA topoisomerase II/histidine kinase"/>
    <property type="match status" value="1"/>
</dbReference>
<organism evidence="14 15">
    <name type="scientific">Halodesulfovibrio aestuarii</name>
    <dbReference type="NCBI Taxonomy" id="126333"/>
    <lineage>
        <taxon>Bacteria</taxon>
        <taxon>Pseudomonadati</taxon>
        <taxon>Thermodesulfobacteriota</taxon>
        <taxon>Desulfovibrionia</taxon>
        <taxon>Desulfovibrionales</taxon>
        <taxon>Desulfovibrionaceae</taxon>
        <taxon>Halodesulfovibrio</taxon>
    </lineage>
</organism>
<evidence type="ECO:0000313" key="15">
    <source>
        <dbReference type="Proteomes" id="UP000184001"/>
    </source>
</evidence>
<dbReference type="PROSITE" id="PS50110">
    <property type="entry name" value="RESPONSE_REGULATORY"/>
    <property type="match status" value="1"/>
</dbReference>
<evidence type="ECO:0000256" key="9">
    <source>
        <dbReference type="PROSITE-ProRule" id="PRU00169"/>
    </source>
</evidence>
<dbReference type="InterPro" id="IPR011006">
    <property type="entry name" value="CheY-like_superfamily"/>
</dbReference>
<accession>A0A8G2CBU6</accession>
<dbReference type="InterPro" id="IPR001789">
    <property type="entry name" value="Sig_transdc_resp-reg_receiver"/>
</dbReference>
<dbReference type="SUPFAM" id="SSF52172">
    <property type="entry name" value="CheY-like"/>
    <property type="match status" value="1"/>
</dbReference>
<dbReference type="PROSITE" id="PS50113">
    <property type="entry name" value="PAC"/>
    <property type="match status" value="1"/>
</dbReference>
<dbReference type="InterPro" id="IPR036890">
    <property type="entry name" value="HATPase_C_sf"/>
</dbReference>
<evidence type="ECO:0000256" key="1">
    <source>
        <dbReference type="ARBA" id="ARBA00000085"/>
    </source>
</evidence>
<dbReference type="PANTHER" id="PTHR41523">
    <property type="entry name" value="TWO-COMPONENT SYSTEM SENSOR PROTEIN"/>
    <property type="match status" value="1"/>
</dbReference>
<dbReference type="SMART" id="SM00086">
    <property type="entry name" value="PAC"/>
    <property type="match status" value="1"/>
</dbReference>
<dbReference type="Gene3D" id="3.30.565.10">
    <property type="entry name" value="Histidine kinase-like ATPase, C-terminal domain"/>
    <property type="match status" value="1"/>
</dbReference>
<sequence length="513" mass="58079">MTVSTNVLTMEDDPVVRETIAAYLTDEGYNVIQAESGLQGLSLIQDRSIDVVLLDWRLPDISGGEVLSKLAGVNPTLPIIVVSGTDEVREVIDALKRGAWDYLRKPLKNMDILVDAIRRGLARAQRLKETALEGEHLKELVRSRTEELERANALLRREAKERQEYAAALKESEARFRQLVETVREAFFVRNALTKEFTYVSPAATEMFGLTPDQLALNSWLLLDLVHPDDREDARKKALQFDNNPVPDSFEYRFIVGAEKKMKWISFRIFPVFDLNGTIYRQVGVAEDITERKYAHDALCASLREKDILFKEVHHRVKNNLQLVSSLLSLQAQRISNLEDRERFLDSQRRIQSMTLVHEELYRTDDLSCIDFSYYVEQLARRIEQAFSATVPVELTVDLERIHLSVDTAVPCGLILNELISNVYKHAFVGRESGRLYLYAGLRDGAIVLKVVDDGIGFPSSFDVRESNSLGMQVVHALVEQLSAKLVITSDRGTEFELAFSDSSLCLLPNCAG</sequence>
<dbReference type="GO" id="GO:0005524">
    <property type="term" value="F:ATP binding"/>
    <property type="evidence" value="ECO:0007669"/>
    <property type="project" value="UniProtKB-KW"/>
</dbReference>
<evidence type="ECO:0000259" key="12">
    <source>
        <dbReference type="PROSITE" id="PS50112"/>
    </source>
</evidence>
<feature type="domain" description="PAC" evidence="13">
    <location>
        <begin position="248"/>
        <end position="301"/>
    </location>
</feature>
<protein>
    <recommendedName>
        <fullName evidence="2">histidine kinase</fullName>
        <ecNumber evidence="2">2.7.13.3</ecNumber>
    </recommendedName>
</protein>
<proteinExistence type="predicted"/>
<evidence type="ECO:0000259" key="13">
    <source>
        <dbReference type="PROSITE" id="PS50113"/>
    </source>
</evidence>
<dbReference type="PANTHER" id="PTHR41523:SF8">
    <property type="entry name" value="ETHYLENE RESPONSE SENSOR PROTEIN"/>
    <property type="match status" value="1"/>
</dbReference>
<evidence type="ECO:0000256" key="8">
    <source>
        <dbReference type="ARBA" id="ARBA00023026"/>
    </source>
</evidence>
<feature type="modified residue" description="4-aspartylphosphate" evidence="9">
    <location>
        <position position="55"/>
    </location>
</feature>
<evidence type="ECO:0000256" key="7">
    <source>
        <dbReference type="ARBA" id="ARBA00022840"/>
    </source>
</evidence>
<keyword evidence="6" id="KW-0418">Kinase</keyword>
<dbReference type="EMBL" id="FQZR01000009">
    <property type="protein sequence ID" value="SHJ65652.1"/>
    <property type="molecule type" value="Genomic_DNA"/>
</dbReference>
<dbReference type="EC" id="2.7.13.3" evidence="2"/>
<keyword evidence="8" id="KW-0843">Virulence</keyword>
<dbReference type="InterPro" id="IPR003594">
    <property type="entry name" value="HATPase_dom"/>
</dbReference>
<name>A0A8G2CBU6_9BACT</name>
<evidence type="ECO:0000256" key="2">
    <source>
        <dbReference type="ARBA" id="ARBA00012438"/>
    </source>
</evidence>
<dbReference type="InterPro" id="IPR001610">
    <property type="entry name" value="PAC"/>
</dbReference>
<evidence type="ECO:0000256" key="10">
    <source>
        <dbReference type="SAM" id="Coils"/>
    </source>
</evidence>
<feature type="domain" description="Response regulatory" evidence="11">
    <location>
        <begin position="6"/>
        <end position="120"/>
    </location>
</feature>
<dbReference type="InterPro" id="IPR011495">
    <property type="entry name" value="Sig_transdc_His_kin_sub2_dim/P"/>
</dbReference>
<dbReference type="RefSeq" id="WP_019999375.1">
    <property type="nucleotide sequence ID" value="NZ_CP192217.1"/>
</dbReference>
<dbReference type="InterPro" id="IPR000014">
    <property type="entry name" value="PAS"/>
</dbReference>
<dbReference type="Gene3D" id="3.40.50.2300">
    <property type="match status" value="1"/>
</dbReference>
<comment type="catalytic activity">
    <reaction evidence="1">
        <text>ATP + protein L-histidine = ADP + protein N-phospho-L-histidine.</text>
        <dbReference type="EC" id="2.7.13.3"/>
    </reaction>
</comment>
<dbReference type="InterPro" id="IPR035965">
    <property type="entry name" value="PAS-like_dom_sf"/>
</dbReference>
<dbReference type="SMART" id="SM00091">
    <property type="entry name" value="PAS"/>
    <property type="match status" value="1"/>
</dbReference>
<dbReference type="SMART" id="SM00448">
    <property type="entry name" value="REC"/>
    <property type="match status" value="1"/>
</dbReference>
<keyword evidence="5" id="KW-0547">Nucleotide-binding</keyword>